<evidence type="ECO:0000313" key="3">
    <source>
        <dbReference type="Proteomes" id="UP000184512"/>
    </source>
</evidence>
<protein>
    <submittedName>
        <fullName evidence="2">Uncharacterized protein</fullName>
    </submittedName>
</protein>
<evidence type="ECO:0000256" key="1">
    <source>
        <dbReference type="SAM" id="MobiDB-lite"/>
    </source>
</evidence>
<accession>A0A1M6K6H4</accession>
<dbReference type="Proteomes" id="UP000184512">
    <property type="component" value="Unassembled WGS sequence"/>
</dbReference>
<proteinExistence type="predicted"/>
<reference evidence="2 3" key="1">
    <citation type="submission" date="2016-11" db="EMBL/GenBank/DDBJ databases">
        <authorList>
            <person name="Jaros S."/>
            <person name="Januszkiewicz K."/>
            <person name="Wedrychowicz H."/>
        </authorList>
    </citation>
    <scope>NUCLEOTIDE SEQUENCE [LARGE SCALE GENOMIC DNA]</scope>
    <source>
        <strain evidence="2 3">DSM 12906</strain>
    </source>
</reference>
<name>A0A1M6K6H4_9ACTN</name>
<dbReference type="STRING" id="1123357.SAMN02745244_02743"/>
<dbReference type="AlphaFoldDB" id="A0A1M6K6H4"/>
<feature type="region of interest" description="Disordered" evidence="1">
    <location>
        <begin position="39"/>
        <end position="69"/>
    </location>
</feature>
<keyword evidence="3" id="KW-1185">Reference proteome</keyword>
<feature type="compositionally biased region" description="Basic and acidic residues" evidence="1">
    <location>
        <begin position="53"/>
        <end position="69"/>
    </location>
</feature>
<dbReference type="EMBL" id="FQZG01000057">
    <property type="protein sequence ID" value="SHJ54541.1"/>
    <property type="molecule type" value="Genomic_DNA"/>
</dbReference>
<gene>
    <name evidence="2" type="ORF">SAMN02745244_02743</name>
</gene>
<sequence>MTGVYEEYGGAPRCAAYDVVLAIEGDSWFEGRLVDEVQGTYPGYPLADDEVTDGLRSREDELRSGEETP</sequence>
<evidence type="ECO:0000313" key="2">
    <source>
        <dbReference type="EMBL" id="SHJ54541.1"/>
    </source>
</evidence>
<organism evidence="2 3">
    <name type="scientific">Tessaracoccus bendigoensis DSM 12906</name>
    <dbReference type="NCBI Taxonomy" id="1123357"/>
    <lineage>
        <taxon>Bacteria</taxon>
        <taxon>Bacillati</taxon>
        <taxon>Actinomycetota</taxon>
        <taxon>Actinomycetes</taxon>
        <taxon>Propionibacteriales</taxon>
        <taxon>Propionibacteriaceae</taxon>
        <taxon>Tessaracoccus</taxon>
    </lineage>
</organism>